<accession>A0A931PWN3</accession>
<sequence length="202" mass="22617">MRIALCYKENLLREALERMLSSEGGFDIVVGTNKASTAISAAKVHDARVLIVGQQGLDSEDIERLKPLREEATFQILILGESAEAVDKMNLPYDKVMPTSTTRQKLYRLVRDLGSRDARHRYMVRERPPIYGMVTVLTPREHEISLKVAEGLSNRDIAQDLGLAEQTVKNLVSVVMRKMGCKNRVQVALRLAKAKQNDPSAT</sequence>
<feature type="domain" description="HTH luxR-type" evidence="2">
    <location>
        <begin position="130"/>
        <end position="195"/>
    </location>
</feature>
<dbReference type="Pfam" id="PF00196">
    <property type="entry name" value="GerE"/>
    <property type="match status" value="1"/>
</dbReference>
<organism evidence="3 4">
    <name type="scientific">Fimbriimonas ginsengisoli</name>
    <dbReference type="NCBI Taxonomy" id="1005039"/>
    <lineage>
        <taxon>Bacteria</taxon>
        <taxon>Bacillati</taxon>
        <taxon>Armatimonadota</taxon>
        <taxon>Fimbriimonadia</taxon>
        <taxon>Fimbriimonadales</taxon>
        <taxon>Fimbriimonadaceae</taxon>
        <taxon>Fimbriimonas</taxon>
    </lineage>
</organism>
<keyword evidence="1" id="KW-0238">DNA-binding</keyword>
<evidence type="ECO:0000313" key="4">
    <source>
        <dbReference type="Proteomes" id="UP000727962"/>
    </source>
</evidence>
<dbReference type="PANTHER" id="PTHR43214">
    <property type="entry name" value="TWO-COMPONENT RESPONSE REGULATOR"/>
    <property type="match status" value="1"/>
</dbReference>
<dbReference type="GO" id="GO:0006355">
    <property type="term" value="P:regulation of DNA-templated transcription"/>
    <property type="evidence" value="ECO:0007669"/>
    <property type="project" value="InterPro"/>
</dbReference>
<dbReference type="EMBL" id="JACOSL010000039">
    <property type="protein sequence ID" value="MBI1756811.1"/>
    <property type="molecule type" value="Genomic_DNA"/>
</dbReference>
<dbReference type="InterPro" id="IPR000792">
    <property type="entry name" value="Tscrpt_reg_LuxR_C"/>
</dbReference>
<gene>
    <name evidence="3" type="ORF">HYR64_06870</name>
</gene>
<protein>
    <submittedName>
        <fullName evidence="3">Response regulator transcription factor</fullName>
    </submittedName>
</protein>
<name>A0A931PWN3_FIMGI</name>
<dbReference type="Proteomes" id="UP000727962">
    <property type="component" value="Unassembled WGS sequence"/>
</dbReference>
<dbReference type="SUPFAM" id="SSF46894">
    <property type="entry name" value="C-terminal effector domain of the bipartite response regulators"/>
    <property type="match status" value="1"/>
</dbReference>
<evidence type="ECO:0000313" key="3">
    <source>
        <dbReference type="EMBL" id="MBI1756811.1"/>
    </source>
</evidence>
<dbReference type="PROSITE" id="PS50043">
    <property type="entry name" value="HTH_LUXR_2"/>
    <property type="match status" value="1"/>
</dbReference>
<dbReference type="GO" id="GO:0003677">
    <property type="term" value="F:DNA binding"/>
    <property type="evidence" value="ECO:0007669"/>
    <property type="project" value="UniProtKB-KW"/>
</dbReference>
<dbReference type="InterPro" id="IPR039420">
    <property type="entry name" value="WalR-like"/>
</dbReference>
<dbReference type="PRINTS" id="PR00038">
    <property type="entry name" value="HTHLUXR"/>
</dbReference>
<proteinExistence type="predicted"/>
<evidence type="ECO:0000256" key="1">
    <source>
        <dbReference type="ARBA" id="ARBA00023125"/>
    </source>
</evidence>
<dbReference type="AlphaFoldDB" id="A0A931PWN3"/>
<dbReference type="CDD" id="cd06170">
    <property type="entry name" value="LuxR_C_like"/>
    <property type="match status" value="1"/>
</dbReference>
<dbReference type="SMART" id="SM00421">
    <property type="entry name" value="HTH_LUXR"/>
    <property type="match status" value="1"/>
</dbReference>
<comment type="caution">
    <text evidence="3">The sequence shown here is derived from an EMBL/GenBank/DDBJ whole genome shotgun (WGS) entry which is preliminary data.</text>
</comment>
<dbReference type="InterPro" id="IPR016032">
    <property type="entry name" value="Sig_transdc_resp-reg_C-effctor"/>
</dbReference>
<reference evidence="3" key="1">
    <citation type="submission" date="2020-07" db="EMBL/GenBank/DDBJ databases">
        <title>Huge and variable diversity of episymbiotic CPR bacteria and DPANN archaea in groundwater ecosystems.</title>
        <authorList>
            <person name="He C.Y."/>
            <person name="Keren R."/>
            <person name="Whittaker M."/>
            <person name="Farag I.F."/>
            <person name="Doudna J."/>
            <person name="Cate J.H.D."/>
            <person name="Banfield J.F."/>
        </authorList>
    </citation>
    <scope>NUCLEOTIDE SEQUENCE</scope>
    <source>
        <strain evidence="3">NC_groundwater_17_Pr7_B-0.1um_64_12</strain>
    </source>
</reference>
<evidence type="ECO:0000259" key="2">
    <source>
        <dbReference type="PROSITE" id="PS50043"/>
    </source>
</evidence>
<dbReference type="Gene3D" id="3.40.50.2300">
    <property type="match status" value="1"/>
</dbReference>